<organism evidence="1 2">
    <name type="scientific">Ottowia thiooxydans</name>
    <dbReference type="NCBI Taxonomy" id="219182"/>
    <lineage>
        <taxon>Bacteria</taxon>
        <taxon>Pseudomonadati</taxon>
        <taxon>Pseudomonadota</taxon>
        <taxon>Betaproteobacteria</taxon>
        <taxon>Burkholderiales</taxon>
        <taxon>Comamonadaceae</taxon>
        <taxon>Ottowia</taxon>
    </lineage>
</organism>
<accession>A0ABV2Q5M7</accession>
<dbReference type="PANTHER" id="PTHR11803:SF39">
    <property type="entry name" value="2-IMINOBUTANOATE_2-IMINOPROPANOATE DEAMINASE"/>
    <property type="match status" value="1"/>
</dbReference>
<dbReference type="InterPro" id="IPR035959">
    <property type="entry name" value="RutC-like_sf"/>
</dbReference>
<dbReference type="SUPFAM" id="SSF55298">
    <property type="entry name" value="YjgF-like"/>
    <property type="match status" value="1"/>
</dbReference>
<reference evidence="1 2" key="1">
    <citation type="submission" date="2024-06" db="EMBL/GenBank/DDBJ databases">
        <title>Sorghum-associated microbial communities from plants grown in Nebraska, USA.</title>
        <authorList>
            <person name="Schachtman D."/>
        </authorList>
    </citation>
    <scope>NUCLEOTIDE SEQUENCE [LARGE SCALE GENOMIC DNA]</scope>
    <source>
        <strain evidence="1 2">2709</strain>
    </source>
</reference>
<dbReference type="Proteomes" id="UP001549320">
    <property type="component" value="Unassembled WGS sequence"/>
</dbReference>
<gene>
    <name evidence="1" type="ORF">ABIE13_001238</name>
</gene>
<dbReference type="RefSeq" id="WP_354442044.1">
    <property type="nucleotide sequence ID" value="NZ_JBEPSH010000002.1"/>
</dbReference>
<keyword evidence="2" id="KW-1185">Reference proteome</keyword>
<proteinExistence type="predicted"/>
<dbReference type="GO" id="GO:0120241">
    <property type="term" value="F:2-iminobutanoate/2-iminopropanoate deaminase"/>
    <property type="evidence" value="ECO:0007669"/>
    <property type="project" value="UniProtKB-EC"/>
</dbReference>
<protein>
    <submittedName>
        <fullName evidence="1">2-iminobutanoate/2-iminopropanoate deaminase</fullName>
        <ecNumber evidence="1">3.5.99.10</ecNumber>
    </submittedName>
</protein>
<keyword evidence="1" id="KW-0378">Hydrolase</keyword>
<dbReference type="InterPro" id="IPR006175">
    <property type="entry name" value="YjgF/YER057c/UK114"/>
</dbReference>
<evidence type="ECO:0000313" key="1">
    <source>
        <dbReference type="EMBL" id="MET4576138.1"/>
    </source>
</evidence>
<dbReference type="CDD" id="cd00448">
    <property type="entry name" value="YjgF_YER057c_UK114_family"/>
    <property type="match status" value="1"/>
</dbReference>
<dbReference type="Gene3D" id="3.30.1330.40">
    <property type="entry name" value="RutC-like"/>
    <property type="match status" value="1"/>
</dbReference>
<name>A0ABV2Q5M7_9BURK</name>
<dbReference type="EMBL" id="JBEPSH010000002">
    <property type="protein sequence ID" value="MET4576138.1"/>
    <property type="molecule type" value="Genomic_DNA"/>
</dbReference>
<dbReference type="Pfam" id="PF01042">
    <property type="entry name" value="Ribonuc_L-PSP"/>
    <property type="match status" value="1"/>
</dbReference>
<comment type="caution">
    <text evidence="1">The sequence shown here is derived from an EMBL/GenBank/DDBJ whole genome shotgun (WGS) entry which is preliminary data.</text>
</comment>
<dbReference type="EC" id="3.5.99.10" evidence="1"/>
<evidence type="ECO:0000313" key="2">
    <source>
        <dbReference type="Proteomes" id="UP001549320"/>
    </source>
</evidence>
<sequence length="136" mass="14921">MPIASTKKKVIYSDRVPRSSSPHCHGVVAGGLLFVSGIPGFEAGEPKVKQGDFAAQMRACLTNVGYILEEAGCTFADVAKVNVFLDRRADFQVMNDIYREFFGTDPASWPARTTVEARLPRPDFLLEIECVALIPD</sequence>
<dbReference type="PANTHER" id="PTHR11803">
    <property type="entry name" value="2-IMINOBUTANOATE/2-IMINOPROPANOATE DEAMINASE RIDA"/>
    <property type="match status" value="1"/>
</dbReference>